<dbReference type="VEuPathDB" id="FungiDB:VP01_2152g3"/>
<evidence type="ECO:0000313" key="2">
    <source>
        <dbReference type="EMBL" id="KNZ57454.1"/>
    </source>
</evidence>
<feature type="transmembrane region" description="Helical" evidence="1">
    <location>
        <begin position="1077"/>
        <end position="1096"/>
    </location>
</feature>
<protein>
    <submittedName>
        <fullName evidence="2">Uncharacterized protein</fullName>
    </submittedName>
</protein>
<keyword evidence="1" id="KW-0472">Membrane</keyword>
<evidence type="ECO:0000313" key="3">
    <source>
        <dbReference type="Proteomes" id="UP000037035"/>
    </source>
</evidence>
<dbReference type="EMBL" id="LAVV01007006">
    <property type="protein sequence ID" value="KNZ57454.1"/>
    <property type="molecule type" value="Genomic_DNA"/>
</dbReference>
<reference evidence="2 3" key="1">
    <citation type="submission" date="2015-08" db="EMBL/GenBank/DDBJ databases">
        <title>Next Generation Sequencing and Analysis of the Genome of Puccinia sorghi L Schw, the Causal Agent of Maize Common Rust.</title>
        <authorList>
            <person name="Rochi L."/>
            <person name="Burguener G."/>
            <person name="Darino M."/>
            <person name="Turjanski A."/>
            <person name="Kreff E."/>
            <person name="Dieguez M.J."/>
            <person name="Sacco F."/>
        </authorList>
    </citation>
    <scope>NUCLEOTIDE SEQUENCE [LARGE SCALE GENOMIC DNA]</scope>
    <source>
        <strain evidence="2 3">RO10H11247</strain>
    </source>
</reference>
<dbReference type="Proteomes" id="UP000037035">
    <property type="component" value="Unassembled WGS sequence"/>
</dbReference>
<accession>A0A0L6V9R9</accession>
<comment type="caution">
    <text evidence="2">The sequence shown here is derived from an EMBL/GenBank/DDBJ whole genome shotgun (WGS) entry which is preliminary data.</text>
</comment>
<evidence type="ECO:0000256" key="1">
    <source>
        <dbReference type="SAM" id="Phobius"/>
    </source>
</evidence>
<dbReference type="AlphaFoldDB" id="A0A0L6V9R9"/>
<keyword evidence="3" id="KW-1185">Reference proteome</keyword>
<keyword evidence="1" id="KW-0812">Transmembrane</keyword>
<gene>
    <name evidence="2" type="ORF">VP01_2152g3</name>
</gene>
<keyword evidence="1" id="KW-1133">Transmembrane helix</keyword>
<name>A0A0L6V9R9_9BASI</name>
<proteinExistence type="predicted"/>
<sequence>MEVGKLKKKPWFGLEGQSNILCKPILFFSSLEDEPCHSPPSLSSNLPRLLKPLCPQLESCHHNVWPYVIVTRQTYSPLHNGQAFIILVEGLICFQNDIKPRYQLNFTKNQATLCKTPGARSEKYFLNLFRNCSKDCLVTVVWNLIHFISHYPIQILINKKHWGSTNYPISSNPFPMHKFQSRMGKNFSAHRCNDVMSAFRGVLEKKKWPGELGWVEIFQNKLLNVELYISLWCGTRIHAFFDEPVDFLMDGQKTSQRGSIAFEKSPEMGIMCQLTELCFSTDAFIHSFRNKKGSEKKGNKTDSSNMMGASFIGQKPFVFVLKKKKTCLLLQKHKSYSKWKSHPPHNSSLKFHFAAFTVAVHKILVESLLGKGWSNNRSFLGVSECQLQLSKFFLREREKERNRCVVKFDSEINPREDKQKRSTTNTKIFTKKKTISVALLLCTSVSCCISYATYQNYTDCELRLRPTNKTSQINEKTSHYIPDMLPTTEHFDGFCGLIKANGVTEMIFTILESKPYPAPTMFQKEYYIFFFKKKTWCGISQSSQGQLINSQARWLILVLIEEGLRSAQGKHYNISGEILEFPGVHRGSMRHNQGTIDHMEVLMVSWEGILRALLSIWKYSCSVMGALKFFIMCIVLIKIKLSSIIMWYNSLLFNLSTWSCYHICSTFFMCNPELIIKGVIIIEYSLPINMRLLIHYVTIIYYLLNKITEFGGLQQAKGVYQVRGGGEAASSRWFASKGVSETRVGGNMQEAASSEGWCQGVVAGSGSWWGARGGWGEQTGPAGWRETGDRQRGAADSEEVIWLAICHDQGYRLLTGGCTKVRRLEIIPHLWTPQVQRGKNPIAWFIGPVLVNCCQGSALTTGHIYHFGYGSNSISAMLSSLLHDCSALVTVVQCNLSCIMLTVTSSWCNLTKFTTNTKPTGEKKKPTALTVTVATMLTGSGQRVKFSMMTYQYLFNLNFELENNSIFNLENIRITTCIPFGQASKADIITLWVLITRASVCEWALYVGHSSHAGLVLGGLKKIVERYLLLQLCLPILHDTFCSKKYVGMAITISSSVGFLQLTCFGDERVSSQIFPWTTFFFLPLFLLLLLLPSFYN</sequence>
<organism evidence="2 3">
    <name type="scientific">Puccinia sorghi</name>
    <dbReference type="NCBI Taxonomy" id="27349"/>
    <lineage>
        <taxon>Eukaryota</taxon>
        <taxon>Fungi</taxon>
        <taxon>Dikarya</taxon>
        <taxon>Basidiomycota</taxon>
        <taxon>Pucciniomycotina</taxon>
        <taxon>Pucciniomycetes</taxon>
        <taxon>Pucciniales</taxon>
        <taxon>Pucciniaceae</taxon>
        <taxon>Puccinia</taxon>
    </lineage>
</organism>